<dbReference type="InterPro" id="IPR004358">
    <property type="entry name" value="Sig_transdc_His_kin-like_C"/>
</dbReference>
<dbReference type="SMART" id="SM00304">
    <property type="entry name" value="HAMP"/>
    <property type="match status" value="1"/>
</dbReference>
<keyword evidence="9" id="KW-0902">Two-component regulatory system</keyword>
<dbReference type="InterPro" id="IPR005467">
    <property type="entry name" value="His_kinase_dom"/>
</dbReference>
<dbReference type="SMART" id="SM00388">
    <property type="entry name" value="HisKA"/>
    <property type="match status" value="1"/>
</dbReference>
<dbReference type="SUPFAM" id="SSF55874">
    <property type="entry name" value="ATPase domain of HSP90 chaperone/DNA topoisomerase II/histidine kinase"/>
    <property type="match status" value="1"/>
</dbReference>
<dbReference type="InterPro" id="IPR003594">
    <property type="entry name" value="HATPase_dom"/>
</dbReference>
<dbReference type="CDD" id="cd06225">
    <property type="entry name" value="HAMP"/>
    <property type="match status" value="1"/>
</dbReference>
<evidence type="ECO:0000259" key="11">
    <source>
        <dbReference type="PROSITE" id="PS50109"/>
    </source>
</evidence>
<evidence type="ECO:0000256" key="10">
    <source>
        <dbReference type="ARBA" id="ARBA00023136"/>
    </source>
</evidence>
<dbReference type="PANTHER" id="PTHR45436:SF5">
    <property type="entry name" value="SENSOR HISTIDINE KINASE TRCS"/>
    <property type="match status" value="1"/>
</dbReference>
<dbReference type="InterPro" id="IPR003660">
    <property type="entry name" value="HAMP_dom"/>
</dbReference>
<dbReference type="SMART" id="SM00387">
    <property type="entry name" value="HATPase_c"/>
    <property type="match status" value="1"/>
</dbReference>
<dbReference type="FunFam" id="1.10.287.130:FF:000001">
    <property type="entry name" value="Two-component sensor histidine kinase"/>
    <property type="match status" value="1"/>
</dbReference>
<dbReference type="SUPFAM" id="SSF47384">
    <property type="entry name" value="Homodimeric domain of signal transducing histidine kinase"/>
    <property type="match status" value="1"/>
</dbReference>
<evidence type="ECO:0000259" key="12">
    <source>
        <dbReference type="PROSITE" id="PS50885"/>
    </source>
</evidence>
<evidence type="ECO:0000256" key="4">
    <source>
        <dbReference type="ARBA" id="ARBA00022553"/>
    </source>
</evidence>
<dbReference type="PROSITE" id="PS50109">
    <property type="entry name" value="HIS_KIN"/>
    <property type="match status" value="1"/>
</dbReference>
<gene>
    <name evidence="13" type="ORF">BJ994_000023</name>
</gene>
<proteinExistence type="predicted"/>
<dbReference type="PRINTS" id="PR00344">
    <property type="entry name" value="BCTRLSENSOR"/>
</dbReference>
<dbReference type="RefSeq" id="WP_167990119.1">
    <property type="nucleotide sequence ID" value="NZ_JAATJL010000001.1"/>
</dbReference>
<dbReference type="InterPro" id="IPR003661">
    <property type="entry name" value="HisK_dim/P_dom"/>
</dbReference>
<evidence type="ECO:0000256" key="7">
    <source>
        <dbReference type="ARBA" id="ARBA00022777"/>
    </source>
</evidence>
<dbReference type="AlphaFoldDB" id="A0A846RLG5"/>
<evidence type="ECO:0000256" key="3">
    <source>
        <dbReference type="ARBA" id="ARBA00012438"/>
    </source>
</evidence>
<keyword evidence="14" id="KW-1185">Reference proteome</keyword>
<keyword evidence="6" id="KW-0812">Transmembrane</keyword>
<dbReference type="Pfam" id="PF00672">
    <property type="entry name" value="HAMP"/>
    <property type="match status" value="1"/>
</dbReference>
<feature type="domain" description="Histidine kinase" evidence="11">
    <location>
        <begin position="262"/>
        <end position="474"/>
    </location>
</feature>
<dbReference type="Gene3D" id="6.10.340.10">
    <property type="match status" value="1"/>
</dbReference>
<name>A0A846RLG5_9MICC</name>
<keyword evidence="10" id="KW-0472">Membrane</keyword>
<dbReference type="GO" id="GO:0005886">
    <property type="term" value="C:plasma membrane"/>
    <property type="evidence" value="ECO:0007669"/>
    <property type="project" value="UniProtKB-SubCell"/>
</dbReference>
<dbReference type="EMBL" id="JAATJL010000001">
    <property type="protein sequence ID" value="NJC20947.1"/>
    <property type="molecule type" value="Genomic_DNA"/>
</dbReference>
<evidence type="ECO:0000313" key="14">
    <source>
        <dbReference type="Proteomes" id="UP000547458"/>
    </source>
</evidence>
<dbReference type="CDD" id="cd00082">
    <property type="entry name" value="HisKA"/>
    <property type="match status" value="1"/>
</dbReference>
<dbReference type="Gene3D" id="1.10.287.130">
    <property type="match status" value="1"/>
</dbReference>
<dbReference type="PROSITE" id="PS50885">
    <property type="entry name" value="HAMP"/>
    <property type="match status" value="1"/>
</dbReference>
<dbReference type="InterPro" id="IPR036097">
    <property type="entry name" value="HisK_dim/P_sf"/>
</dbReference>
<feature type="domain" description="HAMP" evidence="12">
    <location>
        <begin position="202"/>
        <end position="254"/>
    </location>
</feature>
<evidence type="ECO:0000256" key="2">
    <source>
        <dbReference type="ARBA" id="ARBA00004236"/>
    </source>
</evidence>
<accession>A0A846RLG5</accession>
<dbReference type="Pfam" id="PF00512">
    <property type="entry name" value="HisKA"/>
    <property type="match status" value="1"/>
</dbReference>
<dbReference type="SUPFAM" id="SSF158472">
    <property type="entry name" value="HAMP domain-like"/>
    <property type="match status" value="1"/>
</dbReference>
<dbReference type="InterPro" id="IPR050428">
    <property type="entry name" value="TCS_sensor_his_kinase"/>
</dbReference>
<organism evidence="13 14">
    <name type="scientific">Arthrobacter pigmenti</name>
    <dbReference type="NCBI Taxonomy" id="271432"/>
    <lineage>
        <taxon>Bacteria</taxon>
        <taxon>Bacillati</taxon>
        <taxon>Actinomycetota</taxon>
        <taxon>Actinomycetes</taxon>
        <taxon>Micrococcales</taxon>
        <taxon>Micrococcaceae</taxon>
        <taxon>Arthrobacter</taxon>
    </lineage>
</organism>
<dbReference type="InterPro" id="IPR036890">
    <property type="entry name" value="HATPase_C_sf"/>
</dbReference>
<comment type="catalytic activity">
    <reaction evidence="1">
        <text>ATP + protein L-histidine = ADP + protein N-phospho-L-histidine.</text>
        <dbReference type="EC" id="2.7.13.3"/>
    </reaction>
</comment>
<comment type="caution">
    <text evidence="13">The sequence shown here is derived from an EMBL/GenBank/DDBJ whole genome shotgun (WGS) entry which is preliminary data.</text>
</comment>
<dbReference type="GO" id="GO:0000155">
    <property type="term" value="F:phosphorelay sensor kinase activity"/>
    <property type="evidence" value="ECO:0007669"/>
    <property type="project" value="InterPro"/>
</dbReference>
<dbReference type="Gene3D" id="3.30.565.10">
    <property type="entry name" value="Histidine kinase-like ATPase, C-terminal domain"/>
    <property type="match status" value="1"/>
</dbReference>
<evidence type="ECO:0000256" key="1">
    <source>
        <dbReference type="ARBA" id="ARBA00000085"/>
    </source>
</evidence>
<sequence length="474" mass="51969">MSSSIGARAWASSIRVRIIAVVAGLLALSSIGSVLLLRVVLFERLQEEIATSLDREAEEFQLLAGGLDPRTGQPFGNDLTAIFDVYFSREIADEGETLMAYIDGELYESSRAAAVPDLEDFSPAVDYWLSRTEVERGRRDTEAGEAQYVVIPLMGEPNNGVMVIANFPAFEQSEIDSAVQTQLVVQLGTAVLATLLGMALAGRILRPLRSLAETALSISETDLTKRIDIRGRDEASRIAEAFNDMLERLDQAFTTQRQFLDDTSHELRSPLTVIRGHIELLELDETPQERAATIALVTDEIDRMNQIVSDLFLLAKAEQPDFLHLESINLRDLVLSMHRKMTALGKRDWQVQVPPSTRFTGDRHRLTQAMLQLADNAVKHTDDDAAIRLGADVAKGQIRLWLADSGAGIADVDAEHIFTRFRKGTVNVPGGHPNRGGAGLGLSIVSAIAEAHHGSAALVEKPGWGACFQITLRR</sequence>
<evidence type="ECO:0000313" key="13">
    <source>
        <dbReference type="EMBL" id="NJC20947.1"/>
    </source>
</evidence>
<protein>
    <recommendedName>
        <fullName evidence="3">histidine kinase</fullName>
        <ecNumber evidence="3">2.7.13.3</ecNumber>
    </recommendedName>
</protein>
<keyword evidence="4" id="KW-0597">Phosphoprotein</keyword>
<reference evidence="13 14" key="1">
    <citation type="submission" date="2020-03" db="EMBL/GenBank/DDBJ databases">
        <title>Sequencing the genomes of 1000 actinobacteria strains.</title>
        <authorList>
            <person name="Klenk H.-P."/>
        </authorList>
    </citation>
    <scope>NUCLEOTIDE SEQUENCE [LARGE SCALE GENOMIC DNA]</scope>
    <source>
        <strain evidence="13 14">DSM 16403</strain>
    </source>
</reference>
<keyword evidence="7 13" id="KW-0418">Kinase</keyword>
<evidence type="ECO:0000256" key="8">
    <source>
        <dbReference type="ARBA" id="ARBA00022989"/>
    </source>
</evidence>
<evidence type="ECO:0000256" key="6">
    <source>
        <dbReference type="ARBA" id="ARBA00022692"/>
    </source>
</evidence>
<evidence type="ECO:0000256" key="9">
    <source>
        <dbReference type="ARBA" id="ARBA00023012"/>
    </source>
</evidence>
<comment type="subcellular location">
    <subcellularLocation>
        <location evidence="2">Cell membrane</location>
    </subcellularLocation>
</comment>
<keyword evidence="8" id="KW-1133">Transmembrane helix</keyword>
<evidence type="ECO:0000256" key="5">
    <source>
        <dbReference type="ARBA" id="ARBA00022679"/>
    </source>
</evidence>
<dbReference type="EC" id="2.7.13.3" evidence="3"/>
<dbReference type="PANTHER" id="PTHR45436">
    <property type="entry name" value="SENSOR HISTIDINE KINASE YKOH"/>
    <property type="match status" value="1"/>
</dbReference>
<dbReference type="Proteomes" id="UP000547458">
    <property type="component" value="Unassembled WGS sequence"/>
</dbReference>
<dbReference type="Pfam" id="PF02518">
    <property type="entry name" value="HATPase_c"/>
    <property type="match status" value="1"/>
</dbReference>
<keyword evidence="5" id="KW-0808">Transferase</keyword>